<dbReference type="AlphaFoldDB" id="A0AAN9FXE0"/>
<evidence type="ECO:0000313" key="8">
    <source>
        <dbReference type="EMBL" id="KAK7088309.1"/>
    </source>
</evidence>
<evidence type="ECO:0000259" key="7">
    <source>
        <dbReference type="PROSITE" id="PS50119"/>
    </source>
</evidence>
<feature type="coiled-coil region" evidence="5">
    <location>
        <begin position="133"/>
        <end position="167"/>
    </location>
</feature>
<dbReference type="SUPFAM" id="SSF57845">
    <property type="entry name" value="B-box zinc-binding domain"/>
    <property type="match status" value="1"/>
</dbReference>
<evidence type="ECO:0000256" key="4">
    <source>
        <dbReference type="PROSITE-ProRule" id="PRU00024"/>
    </source>
</evidence>
<comment type="caution">
    <text evidence="8">The sequence shown here is derived from an EMBL/GenBank/DDBJ whole genome shotgun (WGS) entry which is preliminary data.</text>
</comment>
<dbReference type="InterPro" id="IPR018957">
    <property type="entry name" value="Znf_C3HC4_RING-type"/>
</dbReference>
<evidence type="ECO:0000256" key="3">
    <source>
        <dbReference type="ARBA" id="ARBA00022833"/>
    </source>
</evidence>
<keyword evidence="3" id="KW-0862">Zinc</keyword>
<keyword evidence="9" id="KW-1185">Reference proteome</keyword>
<dbReference type="Gene3D" id="3.30.40.10">
    <property type="entry name" value="Zinc/RING finger domain, C3HC4 (zinc finger)"/>
    <property type="match status" value="1"/>
</dbReference>
<dbReference type="InterPro" id="IPR017907">
    <property type="entry name" value="Znf_RING_CS"/>
</dbReference>
<dbReference type="PANTHER" id="PTHR25462">
    <property type="entry name" value="BONUS, ISOFORM C-RELATED"/>
    <property type="match status" value="1"/>
</dbReference>
<keyword evidence="2 4" id="KW-0863">Zinc-finger</keyword>
<name>A0AAN9FXE0_9CAEN</name>
<dbReference type="GO" id="GO:0008270">
    <property type="term" value="F:zinc ion binding"/>
    <property type="evidence" value="ECO:0007669"/>
    <property type="project" value="UniProtKB-KW"/>
</dbReference>
<dbReference type="InterPro" id="IPR000315">
    <property type="entry name" value="Znf_B-box"/>
</dbReference>
<evidence type="ECO:0000256" key="1">
    <source>
        <dbReference type="ARBA" id="ARBA00022723"/>
    </source>
</evidence>
<evidence type="ECO:0000259" key="6">
    <source>
        <dbReference type="PROSITE" id="PS50089"/>
    </source>
</evidence>
<dbReference type="Pfam" id="PF00097">
    <property type="entry name" value="zf-C3HC4"/>
    <property type="match status" value="1"/>
</dbReference>
<evidence type="ECO:0000313" key="9">
    <source>
        <dbReference type="Proteomes" id="UP001374579"/>
    </source>
</evidence>
<dbReference type="SMART" id="SM00184">
    <property type="entry name" value="RING"/>
    <property type="match status" value="1"/>
</dbReference>
<organism evidence="8 9">
    <name type="scientific">Littorina saxatilis</name>
    <dbReference type="NCBI Taxonomy" id="31220"/>
    <lineage>
        <taxon>Eukaryota</taxon>
        <taxon>Metazoa</taxon>
        <taxon>Spiralia</taxon>
        <taxon>Lophotrochozoa</taxon>
        <taxon>Mollusca</taxon>
        <taxon>Gastropoda</taxon>
        <taxon>Caenogastropoda</taxon>
        <taxon>Littorinimorpha</taxon>
        <taxon>Littorinoidea</taxon>
        <taxon>Littorinidae</taxon>
        <taxon>Littorina</taxon>
    </lineage>
</organism>
<dbReference type="CDD" id="cd19756">
    <property type="entry name" value="Bbox2"/>
    <property type="match status" value="1"/>
</dbReference>
<dbReference type="Pfam" id="PF00643">
    <property type="entry name" value="zf-B_box"/>
    <property type="match status" value="1"/>
</dbReference>
<dbReference type="Proteomes" id="UP001374579">
    <property type="component" value="Unassembled WGS sequence"/>
</dbReference>
<evidence type="ECO:0000256" key="2">
    <source>
        <dbReference type="ARBA" id="ARBA00022771"/>
    </source>
</evidence>
<dbReference type="PROSITE" id="PS50089">
    <property type="entry name" value="ZF_RING_2"/>
    <property type="match status" value="1"/>
</dbReference>
<dbReference type="SUPFAM" id="SSF57850">
    <property type="entry name" value="RING/U-box"/>
    <property type="match status" value="1"/>
</dbReference>
<protein>
    <submittedName>
        <fullName evidence="8">Uncharacterized protein</fullName>
    </submittedName>
</protein>
<dbReference type="InterPro" id="IPR001841">
    <property type="entry name" value="Znf_RING"/>
</dbReference>
<accession>A0AAN9FXE0</accession>
<sequence length="569" mass="63911">MATGGNDAESAICAVCLDIYRDPKFLPCHHTFCAQCITDVANRHTGGTFPCPSCREPTSLPTGGVAALQANFYIKKQSENNEENSEEMCKLHKKRELELFCVRCQEAICINCKMTKHEQHQTEDLHTAIQQKHKNLLTDKSRLQKAEEDLRERLKTTRAERQAVLDKKAAVKKNIRDRHAVMVAAADKFRDEALDSLRSVSTDIDSDIAQILEQQEGDMEKLLDIQRQVERACNSGRLSDVISVVQEMKTGRGSEQAVNKLTSQGLKTVYRPVLCFKITGDVMLQTTRDFMGTVTKMEMELAAPEVKVVKRFPCGQEADIEVFSLCHVDSDPPSVRVSYERRQLKEDAPGELYSEDGEYKKNDDEVGKVSNKRYAKQNCMSPAPRAGYIVTYCKSPTTAQFRLDNDLSGEAEVDIVTIISTDPFKAKRKTDVSINVGAHRAFDVDDTEQFFVVVEEPQLPDVWRKVKLYRRHGADAISTYRPPAHLPCCQPSDVCFYRLGGQHVLLVTDEENDAIHVLDVSGGCLRFVRYLAPGCPWLIQPTAITVDVSARLWLACRGGTIICMEPLDK</sequence>
<evidence type="ECO:0000256" key="5">
    <source>
        <dbReference type="SAM" id="Coils"/>
    </source>
</evidence>
<dbReference type="InterPro" id="IPR013083">
    <property type="entry name" value="Znf_RING/FYVE/PHD"/>
</dbReference>
<gene>
    <name evidence="8" type="ORF">V1264_022242</name>
</gene>
<keyword evidence="5" id="KW-0175">Coiled coil</keyword>
<dbReference type="PROSITE" id="PS50119">
    <property type="entry name" value="ZF_BBOX"/>
    <property type="match status" value="1"/>
</dbReference>
<dbReference type="InterPro" id="IPR047153">
    <property type="entry name" value="TRIM45/56/19-like"/>
</dbReference>
<dbReference type="PROSITE" id="PS00518">
    <property type="entry name" value="ZF_RING_1"/>
    <property type="match status" value="1"/>
</dbReference>
<feature type="domain" description="RING-type" evidence="6">
    <location>
        <begin position="13"/>
        <end position="55"/>
    </location>
</feature>
<dbReference type="SUPFAM" id="SSF63825">
    <property type="entry name" value="YWTD domain"/>
    <property type="match status" value="1"/>
</dbReference>
<reference evidence="8 9" key="1">
    <citation type="submission" date="2024-02" db="EMBL/GenBank/DDBJ databases">
        <title>Chromosome-scale genome assembly of the rough periwinkle Littorina saxatilis.</title>
        <authorList>
            <person name="De Jode A."/>
            <person name="Faria R."/>
            <person name="Formenti G."/>
            <person name="Sims Y."/>
            <person name="Smith T.P."/>
            <person name="Tracey A."/>
            <person name="Wood J.M.D."/>
            <person name="Zagrodzka Z.B."/>
            <person name="Johannesson K."/>
            <person name="Butlin R.K."/>
            <person name="Leder E.H."/>
        </authorList>
    </citation>
    <scope>NUCLEOTIDE SEQUENCE [LARGE SCALE GENOMIC DNA]</scope>
    <source>
        <strain evidence="8">Snail1</strain>
        <tissue evidence="8">Muscle</tissue>
    </source>
</reference>
<dbReference type="SMART" id="SM00336">
    <property type="entry name" value="BBOX"/>
    <property type="match status" value="1"/>
</dbReference>
<dbReference type="Gene3D" id="3.30.160.60">
    <property type="entry name" value="Classic Zinc Finger"/>
    <property type="match status" value="1"/>
</dbReference>
<dbReference type="PANTHER" id="PTHR25462:SF296">
    <property type="entry name" value="MEIOTIC P26, ISOFORM F"/>
    <property type="match status" value="1"/>
</dbReference>
<dbReference type="EMBL" id="JBAMIC010004070">
    <property type="protein sequence ID" value="KAK7088309.1"/>
    <property type="molecule type" value="Genomic_DNA"/>
</dbReference>
<proteinExistence type="predicted"/>
<keyword evidence="1" id="KW-0479">Metal-binding</keyword>
<feature type="domain" description="B box-type" evidence="7">
    <location>
        <begin position="84"/>
        <end position="125"/>
    </location>
</feature>